<name>A0A086P4N4_SPHHM</name>
<dbReference type="PANTHER" id="PTHR33993:SF14">
    <property type="entry name" value="GB|AAF24581.1"/>
    <property type="match status" value="1"/>
</dbReference>
<keyword evidence="3" id="KW-1185">Reference proteome</keyword>
<dbReference type="OrthoDB" id="9803142at2"/>
<dbReference type="AlphaFoldDB" id="A0A086P4N4"/>
<dbReference type="GO" id="GO:0051213">
    <property type="term" value="F:dioxygenase activity"/>
    <property type="evidence" value="ECO:0007669"/>
    <property type="project" value="UniProtKB-KW"/>
</dbReference>
<dbReference type="PATRIC" id="fig|1219045.3.peg.3995"/>
<dbReference type="EMBL" id="JFZA02000062">
    <property type="protein sequence ID" value="KFG88352.1"/>
    <property type="molecule type" value="Genomic_DNA"/>
</dbReference>
<proteinExistence type="predicted"/>
<dbReference type="RefSeq" id="WP_037469429.1">
    <property type="nucleotide sequence ID" value="NZ_BCZD01000016.1"/>
</dbReference>
<comment type="caution">
    <text evidence="2">The sequence shown here is derived from an EMBL/GenBank/DDBJ whole genome shotgun (WGS) entry which is preliminary data.</text>
</comment>
<dbReference type="eggNOG" id="COG0346">
    <property type="taxonomic scope" value="Bacteria"/>
</dbReference>
<evidence type="ECO:0000313" key="2">
    <source>
        <dbReference type="EMBL" id="KFG88352.1"/>
    </source>
</evidence>
<dbReference type="Proteomes" id="UP000024284">
    <property type="component" value="Unassembled WGS sequence"/>
</dbReference>
<feature type="domain" description="VOC" evidence="1">
    <location>
        <begin position="4"/>
        <end position="127"/>
    </location>
</feature>
<accession>A0A086P4N4</accession>
<dbReference type="PANTHER" id="PTHR33993">
    <property type="entry name" value="GLYOXALASE-RELATED"/>
    <property type="match status" value="1"/>
</dbReference>
<dbReference type="InterPro" id="IPR037523">
    <property type="entry name" value="VOC_core"/>
</dbReference>
<dbReference type="InterPro" id="IPR052164">
    <property type="entry name" value="Anthracycline_SecMetBiosynth"/>
</dbReference>
<evidence type="ECO:0000259" key="1">
    <source>
        <dbReference type="PROSITE" id="PS51819"/>
    </source>
</evidence>
<dbReference type="Gene3D" id="3.10.180.10">
    <property type="entry name" value="2,3-Dihydroxybiphenyl 1,2-Dioxygenase, domain 1"/>
    <property type="match status" value="1"/>
</dbReference>
<evidence type="ECO:0000313" key="3">
    <source>
        <dbReference type="Proteomes" id="UP000024284"/>
    </source>
</evidence>
<dbReference type="PROSITE" id="PS51819">
    <property type="entry name" value="VOC"/>
    <property type="match status" value="1"/>
</dbReference>
<dbReference type="SUPFAM" id="SSF54593">
    <property type="entry name" value="Glyoxalase/Bleomycin resistance protein/Dihydroxybiphenyl dioxygenase"/>
    <property type="match status" value="1"/>
</dbReference>
<reference evidence="2" key="1">
    <citation type="submission" date="2014-08" db="EMBL/GenBank/DDBJ databases">
        <title>Draft genome sequences of Sphingobium herbicidovorans.</title>
        <authorList>
            <person name="Gan H.M."/>
            <person name="Gan H.Y."/>
            <person name="Savka M.A."/>
        </authorList>
    </citation>
    <scope>NUCLEOTIDE SEQUENCE [LARGE SCALE GENOMIC DNA]</scope>
    <source>
        <strain evidence="2">NBRC 16415</strain>
    </source>
</reference>
<gene>
    <name evidence="2" type="ORF">BV98_003935</name>
</gene>
<dbReference type="InterPro" id="IPR029068">
    <property type="entry name" value="Glyas_Bleomycin-R_OHBP_Dase"/>
</dbReference>
<dbReference type="STRING" id="76947.GCA_002080435_03860"/>
<protein>
    <submittedName>
        <fullName evidence="2">Glyoxalase/bleomycin resistance protein/dioxygenase</fullName>
    </submittedName>
</protein>
<dbReference type="InterPro" id="IPR004360">
    <property type="entry name" value="Glyas_Fos-R_dOase_dom"/>
</dbReference>
<dbReference type="Pfam" id="PF00903">
    <property type="entry name" value="Glyoxalase"/>
    <property type="match status" value="1"/>
</dbReference>
<organism evidence="2 3">
    <name type="scientific">Sphingobium herbicidovorans (strain ATCC 700291 / DSM 11019 / CCUG 56400 / KCTC 2939 / LMG 18315 / NBRC 16415 / MH)</name>
    <name type="common">Sphingomonas herbicidovorans</name>
    <dbReference type="NCBI Taxonomy" id="1219045"/>
    <lineage>
        <taxon>Bacteria</taxon>
        <taxon>Pseudomonadati</taxon>
        <taxon>Pseudomonadota</taxon>
        <taxon>Alphaproteobacteria</taxon>
        <taxon>Sphingomonadales</taxon>
        <taxon>Sphingomonadaceae</taxon>
        <taxon>Sphingobium</taxon>
    </lineage>
</organism>
<sequence length="129" mass="13624">MIKGYAFTKIIVADLALMERFYCDSLGLTVQTRIAVDEPGWALRETVLAIGDPSGTLLNLVQYLDRPCPAPGEAVIGLSVDSIDAVIDAATRGGGSVVTPPVDVPEHGLKIAYVADPEGHLLELLQPLG</sequence>